<keyword evidence="4" id="KW-1185">Reference proteome</keyword>
<evidence type="ECO:0000259" key="2">
    <source>
        <dbReference type="Pfam" id="PF26157"/>
    </source>
</evidence>
<accession>A0AAJ0GAV1</accession>
<evidence type="ECO:0000313" key="4">
    <source>
        <dbReference type="Proteomes" id="UP001271007"/>
    </source>
</evidence>
<organism evidence="3 4">
    <name type="scientific">Extremus antarcticus</name>
    <dbReference type="NCBI Taxonomy" id="702011"/>
    <lineage>
        <taxon>Eukaryota</taxon>
        <taxon>Fungi</taxon>
        <taxon>Dikarya</taxon>
        <taxon>Ascomycota</taxon>
        <taxon>Pezizomycotina</taxon>
        <taxon>Dothideomycetes</taxon>
        <taxon>Dothideomycetidae</taxon>
        <taxon>Mycosphaerellales</taxon>
        <taxon>Extremaceae</taxon>
        <taxon>Extremus</taxon>
    </lineage>
</organism>
<dbReference type="Proteomes" id="UP001271007">
    <property type="component" value="Unassembled WGS sequence"/>
</dbReference>
<dbReference type="EMBL" id="JAWDJX010000057">
    <property type="protein sequence ID" value="KAK3047762.1"/>
    <property type="molecule type" value="Genomic_DNA"/>
</dbReference>
<gene>
    <name evidence="3" type="ORF">LTR09_010877</name>
</gene>
<feature type="signal peptide" evidence="1">
    <location>
        <begin position="1"/>
        <end position="21"/>
    </location>
</feature>
<dbReference type="InterPro" id="IPR058773">
    <property type="entry name" value="SGL_GH162"/>
</dbReference>
<dbReference type="Pfam" id="PF26157">
    <property type="entry name" value="SGL_GH162"/>
    <property type="match status" value="1"/>
</dbReference>
<evidence type="ECO:0000256" key="1">
    <source>
        <dbReference type="SAM" id="SignalP"/>
    </source>
</evidence>
<dbReference type="AlphaFoldDB" id="A0AAJ0GAV1"/>
<feature type="domain" description="Endo-beta-1,2-glucanase SGL" evidence="2">
    <location>
        <begin position="69"/>
        <end position="523"/>
    </location>
</feature>
<evidence type="ECO:0000313" key="3">
    <source>
        <dbReference type="EMBL" id="KAK3047762.1"/>
    </source>
</evidence>
<keyword evidence="1" id="KW-0732">Signal</keyword>
<proteinExistence type="predicted"/>
<protein>
    <recommendedName>
        <fullName evidence="2">Endo-beta-1,2-glucanase SGL domain-containing protein</fullName>
    </recommendedName>
</protein>
<feature type="chain" id="PRO_5042613715" description="Endo-beta-1,2-glucanase SGL domain-containing protein" evidence="1">
    <location>
        <begin position="22"/>
        <end position="524"/>
    </location>
</feature>
<reference evidence="3" key="1">
    <citation type="submission" date="2023-04" db="EMBL/GenBank/DDBJ databases">
        <title>Black Yeasts Isolated from many extreme environments.</title>
        <authorList>
            <person name="Coleine C."/>
            <person name="Stajich J.E."/>
            <person name="Selbmann L."/>
        </authorList>
    </citation>
    <scope>NUCLEOTIDE SEQUENCE</scope>
    <source>
        <strain evidence="3">CCFEE 5312</strain>
    </source>
</reference>
<dbReference type="CDD" id="cd24165">
    <property type="entry name" value="TfSGL-like"/>
    <property type="match status" value="1"/>
</dbReference>
<comment type="caution">
    <text evidence="3">The sequence shown here is derived from an EMBL/GenBank/DDBJ whole genome shotgun (WGS) entry which is preliminary data.</text>
</comment>
<name>A0AAJ0GAV1_9PEZI</name>
<sequence length="524" mass="58260">MLSAMSTSLFFLFLALSLVKAASNPPCRFAPLSSLKDVVKDPEPFIHDVLYWEGKFAQPGVGYNGANGMTYDGTLLDQKTGLAHANGAGRHNFSAASKESLHVMVLAKALAGDAHAARFISPDSPSAASGKAYQVMQQKLATYLTFNKTYPGFGGLLPWYNNTYATLAPTDDWVDRVPGLDNGELLWAVYGAVQVLQSSSRPRYRELGDQWNAWLDYAKVHVAKMFYHGDGTVCAVVTLKQALAPNDPRQTYTCEGTGVLNDPYEGELFTWWLYFFGGLSDRDKRALWIAKRPQLMGTEYNKHGIGPITVQKGFWFSSHEQWKVLEMPYYDIKLVKRLYTNAERARTCNSAARHIPGEYASVNNVTDSTGEIIGYISNAGIPNISNQTKQELDVITPYAVFPTLLVEGERGRSVGMAWWWNMVMGKKMQNPYGSTESERVDGTAISSFVSWDSKITTVAALLGGVVDEVREKMKADGMYSEFLTVTKRDYSRVFTELKGEDVELCLPETRVPDTGLKDYAQCRS</sequence>